<reference evidence="2" key="1">
    <citation type="journal article" date="2023" name="G3 (Bethesda)">
        <title>Genome assembly and association tests identify interacting loci associated with vigor, precocity, and sex in interspecific pistachio rootstocks.</title>
        <authorList>
            <person name="Palmer W."/>
            <person name="Jacygrad E."/>
            <person name="Sagayaradj S."/>
            <person name="Cavanaugh K."/>
            <person name="Han R."/>
            <person name="Bertier L."/>
            <person name="Beede B."/>
            <person name="Kafkas S."/>
            <person name="Golino D."/>
            <person name="Preece J."/>
            <person name="Michelmore R."/>
        </authorList>
    </citation>
    <scope>NUCLEOTIDE SEQUENCE [LARGE SCALE GENOMIC DNA]</scope>
</reference>
<gene>
    <name evidence="1" type="ORF">Pint_34178</name>
</gene>
<proteinExistence type="predicted"/>
<evidence type="ECO:0000313" key="2">
    <source>
        <dbReference type="Proteomes" id="UP001163603"/>
    </source>
</evidence>
<protein>
    <submittedName>
        <fullName evidence="1">Uncharacterized protein</fullName>
    </submittedName>
</protein>
<dbReference type="EMBL" id="CM047749">
    <property type="protein sequence ID" value="KAJ0011416.1"/>
    <property type="molecule type" value="Genomic_DNA"/>
</dbReference>
<dbReference type="Proteomes" id="UP001163603">
    <property type="component" value="Chromosome 14"/>
</dbReference>
<evidence type="ECO:0000313" key="1">
    <source>
        <dbReference type="EMBL" id="KAJ0011416.1"/>
    </source>
</evidence>
<accession>A0ACC0X6X6</accession>
<keyword evidence="2" id="KW-1185">Reference proteome</keyword>
<sequence>MSNLYKGRVEKYKWILSFTRRDTAMAGLTLPHSIHGGKSPFISFPSSSTPISKCTSSLCSGFAGFVTGIITRFSPSILRCGRCLQRGARGVKFRTRSTSASIQPMTEELMEDESKDFPVSGDSIRQRFLDFYASRGHKALPSSSLVPDDPTVLLTIAGMLQFKPIFLGQMPRKVPCATTSQKCLRTNDVENVGRTTRHHTFFEMLGNFSFGDYFKKEAIQWAWELSTVEFGLRANRLWVSVYEDDDEAFEIWVKQVGVPIERIIRMGEDDNFWTSGATGPCGPCSEIYYDFHPERGYSNVGKRRFSLEIIFAYLIFLLFGINFQDLGDDTRFIEFYNLVFMQYNKKDDGSLEPLKQKNIDTGLGLERMARILQKVPNNYETDLIYPIIEKASELANVLYHLADDRTKLYLKIIGDHSRAIVYLISDGVFPSNIGRGYVVRRLIRRVVRTGRLLDIKGDGRGNPEGAFLPSIAEKAIELSTHIDPDVKARAPRILEELKREELRFVQTLERGEKLLDEMLRACKNENNPVLTGKDAFLLYDTYGFPVEITIEVADEHGISVDMNGFNDEMENQKRQSQAAHNVVKLEVGDRADLAEKIPDTEFLGYDTLSTRAVVESLLVNGKPVIKVSEGSDVEVLLNRTPFYAESGGQIGDHGFLYVNQGTNQQTAIVEINDVKKSLGNLFIHKGTIREGVLEVGKEVEAAVDPKLRQRAKVHHTATHLLQSALKKVIGQETSQAGSLVAFDRLRFDFNFHRPLLDTELDEIEGLINGWIGDATLLQTKVMPLTEAKIAGAIAMFGEKYGEEVRVVEVPGVSMELCGGTHVNNTSEIRAFKIISEQGIASGIRRIEAVAGEACIEYINARDYHMKQLCSTLKVKAEDVTTRVESLLEELRAARNEVAALRAKAAVYKASNISSKAFTVGTSKKIRVLVESMDNIDADSLRSAAEYLVDMLQDPAAIILGSCPEEGKVSLVAAFTQGVVDLGIQAGKFIGPIAKLCGGGGGGRPNFAQAGGRKPENLSSALEKAQADLVLIISEKAS</sequence>
<organism evidence="1 2">
    <name type="scientific">Pistacia integerrima</name>
    <dbReference type="NCBI Taxonomy" id="434235"/>
    <lineage>
        <taxon>Eukaryota</taxon>
        <taxon>Viridiplantae</taxon>
        <taxon>Streptophyta</taxon>
        <taxon>Embryophyta</taxon>
        <taxon>Tracheophyta</taxon>
        <taxon>Spermatophyta</taxon>
        <taxon>Magnoliopsida</taxon>
        <taxon>eudicotyledons</taxon>
        <taxon>Gunneridae</taxon>
        <taxon>Pentapetalae</taxon>
        <taxon>rosids</taxon>
        <taxon>malvids</taxon>
        <taxon>Sapindales</taxon>
        <taxon>Anacardiaceae</taxon>
        <taxon>Pistacia</taxon>
    </lineage>
</organism>
<name>A0ACC0X6X6_9ROSI</name>
<comment type="caution">
    <text evidence="1">The sequence shown here is derived from an EMBL/GenBank/DDBJ whole genome shotgun (WGS) entry which is preliminary data.</text>
</comment>